<dbReference type="KEGG" id="hoh:Hoch_2643"/>
<dbReference type="HOGENOM" id="CLU_952389_0_0_7"/>
<reference evidence="2 3" key="1">
    <citation type="journal article" date="2010" name="Stand. Genomic Sci.">
        <title>Complete genome sequence of Haliangium ochraceum type strain (SMP-2).</title>
        <authorList>
            <consortium name="US DOE Joint Genome Institute (JGI-PGF)"/>
            <person name="Ivanova N."/>
            <person name="Daum C."/>
            <person name="Lang E."/>
            <person name="Abt B."/>
            <person name="Kopitz M."/>
            <person name="Saunders E."/>
            <person name="Lapidus A."/>
            <person name="Lucas S."/>
            <person name="Glavina Del Rio T."/>
            <person name="Nolan M."/>
            <person name="Tice H."/>
            <person name="Copeland A."/>
            <person name="Cheng J.F."/>
            <person name="Chen F."/>
            <person name="Bruce D."/>
            <person name="Goodwin L."/>
            <person name="Pitluck S."/>
            <person name="Mavromatis K."/>
            <person name="Pati A."/>
            <person name="Mikhailova N."/>
            <person name="Chen A."/>
            <person name="Palaniappan K."/>
            <person name="Land M."/>
            <person name="Hauser L."/>
            <person name="Chang Y.J."/>
            <person name="Jeffries C.D."/>
            <person name="Detter J.C."/>
            <person name="Brettin T."/>
            <person name="Rohde M."/>
            <person name="Goker M."/>
            <person name="Bristow J."/>
            <person name="Markowitz V."/>
            <person name="Eisen J.A."/>
            <person name="Hugenholtz P."/>
            <person name="Kyrpides N.C."/>
            <person name="Klenk H.P."/>
        </authorList>
    </citation>
    <scope>NUCLEOTIDE SEQUENCE [LARGE SCALE GENOMIC DNA]</scope>
    <source>
        <strain evidence="3">DSM 14365 / CIP 107738 / JCM 11303 / AJ 13395 / SMP-2</strain>
    </source>
</reference>
<name>D0LLZ7_HALO1</name>
<keyword evidence="1" id="KW-0732">Signal</keyword>
<dbReference type="PROSITE" id="PS51257">
    <property type="entry name" value="PROKAR_LIPOPROTEIN"/>
    <property type="match status" value="1"/>
</dbReference>
<dbReference type="AlphaFoldDB" id="D0LLZ7"/>
<proteinExistence type="predicted"/>
<protein>
    <recommendedName>
        <fullName evidence="4">Lipoprotein</fullName>
    </recommendedName>
</protein>
<sequence>MKLSTSLVTLLSGAALAGCALPAADLGAVDSVGSELDDSRSSEAALDEQRLAEAESLAELERQPADGPSVQSMMGVDGILDMCLNLADPWNEFHECIFDLDTQSITYCSPDLAGSVQMAAQQPGQGLVVEVDLDGWDAMLVAAVADSVSDYAFHIGNDRNNNGWAGGSSAYDSEAHLFGNGLHVYRNDIGGSTRAAALGNAIPNPGGGFCSTENGAFCATVKDGYFKWLREDPTSASGVSAMEVTDPHIFRVDTAAGANDSTVYVGFEHVVQALSGRSGGDLQSEVRIVMLR</sequence>
<gene>
    <name evidence="2" type="ordered locus">Hoch_2643</name>
</gene>
<feature type="signal peptide" evidence="1">
    <location>
        <begin position="1"/>
        <end position="17"/>
    </location>
</feature>
<accession>D0LLZ7</accession>
<dbReference type="RefSeq" id="WP_012827783.1">
    <property type="nucleotide sequence ID" value="NC_013440.1"/>
</dbReference>
<evidence type="ECO:0008006" key="4">
    <source>
        <dbReference type="Google" id="ProtNLM"/>
    </source>
</evidence>
<organism evidence="2 3">
    <name type="scientific">Haliangium ochraceum (strain DSM 14365 / JCM 11303 / SMP-2)</name>
    <dbReference type="NCBI Taxonomy" id="502025"/>
    <lineage>
        <taxon>Bacteria</taxon>
        <taxon>Pseudomonadati</taxon>
        <taxon>Myxococcota</taxon>
        <taxon>Polyangia</taxon>
        <taxon>Haliangiales</taxon>
        <taxon>Kofleriaceae</taxon>
        <taxon>Haliangium</taxon>
    </lineage>
</organism>
<dbReference type="EMBL" id="CP001804">
    <property type="protein sequence ID" value="ACY15175.1"/>
    <property type="molecule type" value="Genomic_DNA"/>
</dbReference>
<evidence type="ECO:0000313" key="2">
    <source>
        <dbReference type="EMBL" id="ACY15175.1"/>
    </source>
</evidence>
<dbReference type="STRING" id="502025.Hoch_2643"/>
<evidence type="ECO:0000313" key="3">
    <source>
        <dbReference type="Proteomes" id="UP000001880"/>
    </source>
</evidence>
<feature type="chain" id="PRO_5003010706" description="Lipoprotein" evidence="1">
    <location>
        <begin position="18"/>
        <end position="292"/>
    </location>
</feature>
<dbReference type="Proteomes" id="UP000001880">
    <property type="component" value="Chromosome"/>
</dbReference>
<keyword evidence="3" id="KW-1185">Reference proteome</keyword>
<evidence type="ECO:0000256" key="1">
    <source>
        <dbReference type="SAM" id="SignalP"/>
    </source>
</evidence>